<reference evidence="3 4" key="1">
    <citation type="journal article" date="2017" name="Environ. Microbiol.">
        <title>Decay of the glycolytic pathway and adaptation to intranuclear parasitism within Enterocytozoonidae microsporidia.</title>
        <authorList>
            <person name="Wiredu Boakye D."/>
            <person name="Jaroenlak P."/>
            <person name="Prachumwat A."/>
            <person name="Williams T.A."/>
            <person name="Bateman K.S."/>
            <person name="Itsathitphaisarn O."/>
            <person name="Sritunyalucksana K."/>
            <person name="Paszkiewicz K.H."/>
            <person name="Moore K.A."/>
            <person name="Stentiford G.D."/>
            <person name="Williams B.A."/>
        </authorList>
    </citation>
    <scope>NUCLEOTIDE SEQUENCE [LARGE SCALE GENOMIC DNA]</scope>
    <source>
        <strain evidence="3 4">GB1</strain>
    </source>
</reference>
<gene>
    <name evidence="3" type="ORF">ECANGB1_1727</name>
</gene>
<keyword evidence="4" id="KW-1185">Reference proteome</keyword>
<evidence type="ECO:0000256" key="2">
    <source>
        <dbReference type="SAM" id="Phobius"/>
    </source>
</evidence>
<dbReference type="VEuPathDB" id="MicrosporidiaDB:ECANGB1_1727"/>
<comment type="caution">
    <text evidence="3">The sequence shown here is derived from an EMBL/GenBank/DDBJ whole genome shotgun (WGS) entry which is preliminary data.</text>
</comment>
<dbReference type="Proteomes" id="UP000192639">
    <property type="component" value="Unassembled WGS sequence"/>
</dbReference>
<keyword evidence="2" id="KW-0812">Transmembrane</keyword>
<keyword evidence="2" id="KW-1133">Transmembrane helix</keyword>
<evidence type="ECO:0000313" key="3">
    <source>
        <dbReference type="EMBL" id="ORD93711.1"/>
    </source>
</evidence>
<keyword evidence="2" id="KW-0472">Membrane</keyword>
<dbReference type="OrthoDB" id="2196349at2759"/>
<organism evidence="3 4">
    <name type="scientific">Enterospora canceri</name>
    <dbReference type="NCBI Taxonomy" id="1081671"/>
    <lineage>
        <taxon>Eukaryota</taxon>
        <taxon>Fungi</taxon>
        <taxon>Fungi incertae sedis</taxon>
        <taxon>Microsporidia</taxon>
        <taxon>Enterocytozoonidae</taxon>
        <taxon>Enterospora</taxon>
    </lineage>
</organism>
<evidence type="ECO:0000313" key="4">
    <source>
        <dbReference type="Proteomes" id="UP000192639"/>
    </source>
</evidence>
<proteinExistence type="predicted"/>
<dbReference type="AlphaFoldDB" id="A0A1Y1S6R7"/>
<name>A0A1Y1S6R7_9MICR</name>
<protein>
    <submittedName>
        <fullName evidence="3">Uncharacterized protein</fullName>
    </submittedName>
</protein>
<accession>A0A1Y1S6R7</accession>
<feature type="region of interest" description="Disordered" evidence="1">
    <location>
        <begin position="87"/>
        <end position="135"/>
    </location>
</feature>
<evidence type="ECO:0000256" key="1">
    <source>
        <dbReference type="SAM" id="MobiDB-lite"/>
    </source>
</evidence>
<feature type="compositionally biased region" description="Polar residues" evidence="1">
    <location>
        <begin position="113"/>
        <end position="128"/>
    </location>
</feature>
<feature type="transmembrane region" description="Helical" evidence="2">
    <location>
        <begin position="176"/>
        <end position="197"/>
    </location>
</feature>
<sequence length="213" mass="23723">MKHVTKHFYGRSITIHMLLYYTGILSISEESSSSVQTILIKTNRKMKVPLSKGGVVELDKNRANQAAFSAQGIRELKNILRGLTSKKRKEKVEKDESSSSIDEQGFLGMFGSPTGSHQNDSHQNGSHQNGKENKHPVKQSLVTRAVKQNLGSSGHGPGVVDRLKRGITEPKPRRRLLGRVVYVMLLVAVGAICYQMGKRSESENYLRVLQPEQ</sequence>
<dbReference type="EMBL" id="LWDP01000053">
    <property type="protein sequence ID" value="ORD93711.1"/>
    <property type="molecule type" value="Genomic_DNA"/>
</dbReference>